<dbReference type="KEGG" id="bcop:JD108_09755"/>
<dbReference type="EMBL" id="CP066308">
    <property type="protein sequence ID" value="QQE76116.1"/>
    <property type="molecule type" value="Genomic_DNA"/>
</dbReference>
<proteinExistence type="predicted"/>
<feature type="chain" id="PRO_5039344580" evidence="1">
    <location>
        <begin position="24"/>
        <end position="351"/>
    </location>
</feature>
<evidence type="ECO:0000313" key="4">
    <source>
        <dbReference type="Proteomes" id="UP000595847"/>
    </source>
</evidence>
<protein>
    <submittedName>
        <fullName evidence="2">Uncharacterized protein</fullName>
    </submittedName>
</protein>
<reference evidence="2 4" key="1">
    <citation type="submission" date="2020-12" db="EMBL/GenBank/DDBJ databases">
        <title>strain FJAT-54423T represents a novel species of the genus Brevibacillus.</title>
        <authorList>
            <person name="Tang R."/>
        </authorList>
    </citation>
    <scope>NUCLEOTIDE SEQUENCE [LARGE SCALE GENOMIC DNA]</scope>
    <source>
        <strain evidence="2 4">FJAT-54423</strain>
    </source>
</reference>
<dbReference type="PROSITE" id="PS51257">
    <property type="entry name" value="PROKAR_LIPOPROTEIN"/>
    <property type="match status" value="1"/>
</dbReference>
<evidence type="ECO:0000313" key="2">
    <source>
        <dbReference type="EMBL" id="QQE76116.1"/>
    </source>
</evidence>
<evidence type="ECO:0000313" key="3">
    <source>
        <dbReference type="EMBL" id="QUO43145.1"/>
    </source>
</evidence>
<accession>A0A7T5EP11</accession>
<sequence length="351" mass="39864">MKAILGKYLFPLLMASLILTGCAENIQGQPADMKKRIDEELGAIERITVLSTDGVEVPLELTAFLKELPEQGKDLQKSDQPLAQDDIRYTLVLYRAKLAPLVVEIGEQASQFGGDTYRGQGAVRFYQWIHRLAGAGLLSGSYRSVVLSAVDLNQTITLDKEQTAVFQEAFLAAEPLMEKNWQQYPLYPYYQMRVDTGERMLEATLLTPTLIAIPFGRETQYYRVPGALFSNFTQWMPPRKMTDRAFQQLFQASAIRLIGTGDQQQGAIEQKPTETTVEQGMAHQSVRLLQNSIELDQEPKNPGQEKYQLSFAVGEALHTVYLYDRHFRYQGKWFAQDQLEEKILRLLGTKK</sequence>
<keyword evidence="1" id="KW-0732">Signal</keyword>
<dbReference type="RefSeq" id="WP_198829624.1">
    <property type="nucleotide sequence ID" value="NZ_CP066308.1"/>
</dbReference>
<evidence type="ECO:0000313" key="5">
    <source>
        <dbReference type="Proteomes" id="UP000677234"/>
    </source>
</evidence>
<keyword evidence="5" id="KW-1185">Reference proteome</keyword>
<feature type="signal peptide" evidence="1">
    <location>
        <begin position="1"/>
        <end position="23"/>
    </location>
</feature>
<gene>
    <name evidence="2" type="ORF">JD108_09755</name>
    <name evidence="3" type="ORF">KDJ56_09450</name>
</gene>
<dbReference type="AlphaFoldDB" id="A0A7T5EP11"/>
<organism evidence="2 4">
    <name type="scientific">Brevibacillus composti</name>
    <dbReference type="NCBI Taxonomy" id="2796470"/>
    <lineage>
        <taxon>Bacteria</taxon>
        <taxon>Bacillati</taxon>
        <taxon>Bacillota</taxon>
        <taxon>Bacilli</taxon>
        <taxon>Bacillales</taxon>
        <taxon>Paenibacillaceae</taxon>
        <taxon>Brevibacillus</taxon>
    </lineage>
</organism>
<reference evidence="3" key="2">
    <citation type="submission" date="2021-04" db="EMBL/GenBank/DDBJ databases">
        <title>Brevibacillus composti FJAT-54423, complete genome.</title>
        <authorList>
            <person name="Tang R."/>
        </authorList>
    </citation>
    <scope>NUCLEOTIDE SEQUENCE</scope>
    <source>
        <strain evidence="3">FJAT-54424</strain>
    </source>
</reference>
<dbReference type="Proteomes" id="UP000677234">
    <property type="component" value="Chromosome"/>
</dbReference>
<dbReference type="Proteomes" id="UP000595847">
    <property type="component" value="Chromosome"/>
</dbReference>
<evidence type="ECO:0000256" key="1">
    <source>
        <dbReference type="SAM" id="SignalP"/>
    </source>
</evidence>
<name>A0A7T5EP11_9BACL</name>
<dbReference type="EMBL" id="CP073708">
    <property type="protein sequence ID" value="QUO43145.1"/>
    <property type="molecule type" value="Genomic_DNA"/>
</dbReference>